<reference evidence="2 3" key="1">
    <citation type="journal article" date="2011" name="Science">
        <title>The Selaginella genome identifies genetic changes associated with the evolution of vascular plants.</title>
        <authorList>
            <person name="Banks J.A."/>
            <person name="Nishiyama T."/>
            <person name="Hasebe M."/>
            <person name="Bowman J.L."/>
            <person name="Gribskov M."/>
            <person name="dePamphilis C."/>
            <person name="Albert V.A."/>
            <person name="Aono N."/>
            <person name="Aoyama T."/>
            <person name="Ambrose B.A."/>
            <person name="Ashton N.W."/>
            <person name="Axtell M.J."/>
            <person name="Barker E."/>
            <person name="Barker M.S."/>
            <person name="Bennetzen J.L."/>
            <person name="Bonawitz N.D."/>
            <person name="Chapple C."/>
            <person name="Cheng C."/>
            <person name="Correa L.G."/>
            <person name="Dacre M."/>
            <person name="DeBarry J."/>
            <person name="Dreyer I."/>
            <person name="Elias M."/>
            <person name="Engstrom E.M."/>
            <person name="Estelle M."/>
            <person name="Feng L."/>
            <person name="Finet C."/>
            <person name="Floyd S.K."/>
            <person name="Frommer W.B."/>
            <person name="Fujita T."/>
            <person name="Gramzow L."/>
            <person name="Gutensohn M."/>
            <person name="Harholt J."/>
            <person name="Hattori M."/>
            <person name="Heyl A."/>
            <person name="Hirai T."/>
            <person name="Hiwatashi Y."/>
            <person name="Ishikawa M."/>
            <person name="Iwata M."/>
            <person name="Karol K.G."/>
            <person name="Koehler B."/>
            <person name="Kolukisaoglu U."/>
            <person name="Kubo M."/>
            <person name="Kurata T."/>
            <person name="Lalonde S."/>
            <person name="Li K."/>
            <person name="Li Y."/>
            <person name="Litt A."/>
            <person name="Lyons E."/>
            <person name="Manning G."/>
            <person name="Maruyama T."/>
            <person name="Michael T.P."/>
            <person name="Mikami K."/>
            <person name="Miyazaki S."/>
            <person name="Morinaga S."/>
            <person name="Murata T."/>
            <person name="Mueller-Roeber B."/>
            <person name="Nelson D.R."/>
            <person name="Obara M."/>
            <person name="Oguri Y."/>
            <person name="Olmstead R.G."/>
            <person name="Onodera N."/>
            <person name="Petersen B.L."/>
            <person name="Pils B."/>
            <person name="Prigge M."/>
            <person name="Rensing S.A."/>
            <person name="Riano-Pachon D.M."/>
            <person name="Roberts A.W."/>
            <person name="Sato Y."/>
            <person name="Scheller H.V."/>
            <person name="Schulz B."/>
            <person name="Schulz C."/>
            <person name="Shakirov E.V."/>
            <person name="Shibagaki N."/>
            <person name="Shinohara N."/>
            <person name="Shippen D.E."/>
            <person name="Soerensen I."/>
            <person name="Sotooka R."/>
            <person name="Sugimoto N."/>
            <person name="Sugita M."/>
            <person name="Sumikawa N."/>
            <person name="Tanurdzic M."/>
            <person name="Theissen G."/>
            <person name="Ulvskov P."/>
            <person name="Wakazuki S."/>
            <person name="Weng J.K."/>
            <person name="Willats W.W."/>
            <person name="Wipf D."/>
            <person name="Wolf P.G."/>
            <person name="Yang L."/>
            <person name="Zimmer A.D."/>
            <person name="Zhu Q."/>
            <person name="Mitros T."/>
            <person name="Hellsten U."/>
            <person name="Loque D."/>
            <person name="Otillar R."/>
            <person name="Salamov A."/>
            <person name="Schmutz J."/>
            <person name="Shapiro H."/>
            <person name="Lindquist E."/>
            <person name="Lucas S."/>
            <person name="Rokhsar D."/>
            <person name="Grigoriev I.V."/>
        </authorList>
    </citation>
    <scope>NUCLEOTIDE SEQUENCE [LARGE SCALE GENOMIC DNA]</scope>
</reference>
<feature type="region of interest" description="Disordered" evidence="1">
    <location>
        <begin position="74"/>
        <end position="99"/>
    </location>
</feature>
<feature type="compositionally biased region" description="Low complexity" evidence="1">
    <location>
        <begin position="85"/>
        <end position="96"/>
    </location>
</feature>
<dbReference type="EMBL" id="GL377602">
    <property type="protein sequence ID" value="EFJ20318.1"/>
    <property type="molecule type" value="Genomic_DNA"/>
</dbReference>
<sequence>MRLAMIKNLSQCWQTNIACDLLITPVVLGHGVLGSLRDYQWTNKALSRPLKGVSIPLPGHGQFRDCSSKIKYSDASIDSGDPMGSWSSSDPASSPDELPQASLTKDKFIVWDWIHGTHQRCSLTSKLPPAIVGHPDKMPTNKEEAEAKFEAYGL</sequence>
<protein>
    <submittedName>
        <fullName evidence="2">Uncharacterized protein</fullName>
    </submittedName>
</protein>
<proteinExistence type="predicted"/>
<evidence type="ECO:0000313" key="2">
    <source>
        <dbReference type="EMBL" id="EFJ20318.1"/>
    </source>
</evidence>
<dbReference type="AlphaFoldDB" id="D8S4S4"/>
<dbReference type="Gramene" id="EFJ20318">
    <property type="protein sequence ID" value="EFJ20318"/>
    <property type="gene ID" value="SELMODRAFT_418130"/>
</dbReference>
<evidence type="ECO:0000256" key="1">
    <source>
        <dbReference type="SAM" id="MobiDB-lite"/>
    </source>
</evidence>
<evidence type="ECO:0000313" key="3">
    <source>
        <dbReference type="Proteomes" id="UP000001514"/>
    </source>
</evidence>
<dbReference type="HOGENOM" id="CLU_1707321_0_0_1"/>
<name>D8S4S4_SELML</name>
<keyword evidence="3" id="KW-1185">Reference proteome</keyword>
<gene>
    <name evidence="2" type="ORF">SELMODRAFT_418130</name>
</gene>
<organism evidence="3">
    <name type="scientific">Selaginella moellendorffii</name>
    <name type="common">Spikemoss</name>
    <dbReference type="NCBI Taxonomy" id="88036"/>
    <lineage>
        <taxon>Eukaryota</taxon>
        <taxon>Viridiplantae</taxon>
        <taxon>Streptophyta</taxon>
        <taxon>Embryophyta</taxon>
        <taxon>Tracheophyta</taxon>
        <taxon>Lycopodiopsida</taxon>
        <taxon>Selaginellales</taxon>
        <taxon>Selaginellaceae</taxon>
        <taxon>Selaginella</taxon>
    </lineage>
</organism>
<accession>D8S4S4</accession>
<dbReference type="Proteomes" id="UP000001514">
    <property type="component" value="Unassembled WGS sequence"/>
</dbReference>
<dbReference type="InParanoid" id="D8S4S4"/>
<dbReference type="KEGG" id="smo:SELMODRAFT_418130"/>